<evidence type="ECO:0000256" key="1">
    <source>
        <dbReference type="SAM" id="MobiDB-lite"/>
    </source>
</evidence>
<proteinExistence type="predicted"/>
<sequence>MRRRRLLTVAPIPTSRRPRYEKTRPLRGDRVGDFKPSLRGWARQTTQTNMISHRTHLPLGWASEVPRGIGQLVCGEVLLAQLPPPMTSFSISRFALQSPCEPASGRVHNPNRHVVTNQLQGQTEVGVVRDHHRRVDVAAQHIHEQVRCDVDITALLFPHQGGSQHDVATVSIVHSTQGKLGRWERRLGANKLRTSLSGLIGKRNLLCPSHVLSELDVIHGSDRVQCLQVHVLIGVRIRRVRGIYPGRAVDNALDSRPSPVRTLSDEGRRERMWRQPFPTRRSPAEPTTARVVQVIAVNIDTDSHKVTVASPAVRTGTNRSQLAAPVVPSLTPSPTGQLTPVPPKPQ</sequence>
<dbReference type="EMBL" id="FMZE01000003">
    <property type="protein sequence ID" value="SDC65038.1"/>
    <property type="molecule type" value="Genomic_DNA"/>
</dbReference>
<name>A0A1G6NB70_9PSEU</name>
<reference evidence="2 3" key="1">
    <citation type="submission" date="2016-10" db="EMBL/GenBank/DDBJ databases">
        <authorList>
            <person name="de Groot N.N."/>
        </authorList>
    </citation>
    <scope>NUCLEOTIDE SEQUENCE [LARGE SCALE GENOMIC DNA]</scope>
    <source>
        <strain evidence="2 3">CGMCC 4.5506</strain>
    </source>
</reference>
<accession>A0A1G6NB70</accession>
<keyword evidence="3" id="KW-1185">Reference proteome</keyword>
<evidence type="ECO:0000313" key="2">
    <source>
        <dbReference type="EMBL" id="SDC65038.1"/>
    </source>
</evidence>
<gene>
    <name evidence="2" type="ORF">SAMN05421630_10352</name>
</gene>
<dbReference type="STRING" id="530584.SAMN05421630_10352"/>
<organism evidence="2 3">
    <name type="scientific">Prauserella marina</name>
    <dbReference type="NCBI Taxonomy" id="530584"/>
    <lineage>
        <taxon>Bacteria</taxon>
        <taxon>Bacillati</taxon>
        <taxon>Actinomycetota</taxon>
        <taxon>Actinomycetes</taxon>
        <taxon>Pseudonocardiales</taxon>
        <taxon>Pseudonocardiaceae</taxon>
        <taxon>Prauserella</taxon>
    </lineage>
</organism>
<feature type="region of interest" description="Disordered" evidence="1">
    <location>
        <begin position="312"/>
        <end position="346"/>
    </location>
</feature>
<protein>
    <submittedName>
        <fullName evidence="2">Uncharacterized protein</fullName>
    </submittedName>
</protein>
<dbReference type="Proteomes" id="UP000199494">
    <property type="component" value="Unassembled WGS sequence"/>
</dbReference>
<dbReference type="AlphaFoldDB" id="A0A1G6NB70"/>
<evidence type="ECO:0000313" key="3">
    <source>
        <dbReference type="Proteomes" id="UP000199494"/>
    </source>
</evidence>